<dbReference type="NCBIfam" id="NF001243">
    <property type="entry name" value="PRK00216.1-4"/>
    <property type="match status" value="1"/>
</dbReference>
<feature type="binding site" evidence="4">
    <location>
        <position position="60"/>
    </location>
    <ligand>
        <name>S-adenosyl-L-methionine</name>
        <dbReference type="ChEBI" id="CHEBI:59789"/>
    </ligand>
</feature>
<comment type="caution">
    <text evidence="5">The sequence shown here is derived from an EMBL/GenBank/DDBJ whole genome shotgun (WGS) entry which is preliminary data.</text>
</comment>
<dbReference type="PROSITE" id="PS01183">
    <property type="entry name" value="UBIE_1"/>
    <property type="match status" value="1"/>
</dbReference>
<dbReference type="RefSeq" id="WP_057887565.1">
    <property type="nucleotide sequence ID" value="NZ_AZEZ01000027.1"/>
</dbReference>
<dbReference type="NCBIfam" id="TIGR01934">
    <property type="entry name" value="MenG_MenH_UbiE"/>
    <property type="match status" value="1"/>
</dbReference>
<dbReference type="AlphaFoldDB" id="A0A0R1QRM1"/>
<gene>
    <name evidence="4" type="primary">menG</name>
    <name evidence="5" type="ORF">FD29_GL001564</name>
</gene>
<dbReference type="PATRIC" id="fig|1423770.3.peg.1602"/>
<dbReference type="GO" id="GO:0032259">
    <property type="term" value="P:methylation"/>
    <property type="evidence" value="ECO:0007669"/>
    <property type="project" value="UniProtKB-KW"/>
</dbReference>
<comment type="similarity">
    <text evidence="4">Belongs to the class I-like SAM-binding methyltransferase superfamily. MenG/UbiE family.</text>
</comment>
<dbReference type="UniPathway" id="UPA00079">
    <property type="reaction ID" value="UER00169"/>
</dbReference>
<dbReference type="OrthoDB" id="9808140at2"/>
<evidence type="ECO:0000256" key="4">
    <source>
        <dbReference type="HAMAP-Rule" id="MF_01813"/>
    </source>
</evidence>
<dbReference type="GO" id="GO:0009234">
    <property type="term" value="P:menaquinone biosynthetic process"/>
    <property type="evidence" value="ECO:0007669"/>
    <property type="project" value="UniProtKB-UniRule"/>
</dbReference>
<evidence type="ECO:0000313" key="6">
    <source>
        <dbReference type="Proteomes" id="UP000050872"/>
    </source>
</evidence>
<accession>A0A0R1QRM1</accession>
<evidence type="ECO:0000313" key="5">
    <source>
        <dbReference type="EMBL" id="KRL44869.1"/>
    </source>
</evidence>
<dbReference type="STRING" id="1423770.FD29_GL001564"/>
<sequence length="234" mass="26569">MGLTNKVPEKDVQTTFNHIAGNYDKLNSIMSLGTHQKWRQQATRKLKVNPDKVLDLCCGTADWTITLAKRYPHAEVIGMDFSQEMLKIAQHKVSDAKVQNITLESGDAMNLRYPDNSFDAVTIGFGLRNVPDANQVLAEIYRVLKPGGQMICLETFKVETPIVKIGWRLYFNRLMPIMGKIFAKSKPEYQYLDDSVNKFVSIKRLAEMMQENGFHDIEVDNLMMKAAAIHSALK</sequence>
<keyword evidence="4" id="KW-0474">Menaquinone biosynthesis</keyword>
<reference evidence="5 6" key="1">
    <citation type="journal article" date="2015" name="Genome Announc.">
        <title>Expanding the biotechnology potential of lactobacilli through comparative genomics of 213 strains and associated genera.</title>
        <authorList>
            <person name="Sun Z."/>
            <person name="Harris H.M."/>
            <person name="McCann A."/>
            <person name="Guo C."/>
            <person name="Argimon S."/>
            <person name="Zhang W."/>
            <person name="Yang X."/>
            <person name="Jeffery I.B."/>
            <person name="Cooney J.C."/>
            <person name="Kagawa T.F."/>
            <person name="Liu W."/>
            <person name="Song Y."/>
            <person name="Salvetti E."/>
            <person name="Wrobel A."/>
            <person name="Rasinkangas P."/>
            <person name="Parkhill J."/>
            <person name="Rea M.C."/>
            <person name="O'Sullivan O."/>
            <person name="Ritari J."/>
            <person name="Douillard F.P."/>
            <person name="Paul Ross R."/>
            <person name="Yang R."/>
            <person name="Briner A.E."/>
            <person name="Felis G.E."/>
            <person name="de Vos W.M."/>
            <person name="Barrangou R."/>
            <person name="Klaenhammer T.R."/>
            <person name="Caufield P.W."/>
            <person name="Cui Y."/>
            <person name="Zhang H."/>
            <person name="O'Toole P.W."/>
        </authorList>
    </citation>
    <scope>NUCLEOTIDE SEQUENCE [LARGE SCALE GENOMIC DNA]</scope>
    <source>
        <strain evidence="5 6">DSM 14500</strain>
    </source>
</reference>
<dbReference type="SUPFAM" id="SSF53335">
    <property type="entry name" value="S-adenosyl-L-methionine-dependent methyltransferases"/>
    <property type="match status" value="1"/>
</dbReference>
<dbReference type="CDD" id="cd02440">
    <property type="entry name" value="AdoMet_MTases"/>
    <property type="match status" value="1"/>
</dbReference>
<keyword evidence="6" id="KW-1185">Reference proteome</keyword>
<protein>
    <recommendedName>
        <fullName evidence="4">Demethylmenaquinone methyltransferase</fullName>
        <ecNumber evidence="4">2.1.1.163</ecNumber>
    </recommendedName>
</protein>
<dbReference type="EMBL" id="AZEZ01000027">
    <property type="protein sequence ID" value="KRL44869.1"/>
    <property type="molecule type" value="Genomic_DNA"/>
</dbReference>
<keyword evidence="5" id="KW-0830">Ubiquinone</keyword>
<dbReference type="Proteomes" id="UP000050872">
    <property type="component" value="Unassembled WGS sequence"/>
</dbReference>
<dbReference type="PROSITE" id="PS51608">
    <property type="entry name" value="SAM_MT_UBIE"/>
    <property type="match status" value="1"/>
</dbReference>
<dbReference type="GO" id="GO:0043770">
    <property type="term" value="F:demethylmenaquinone methyltransferase activity"/>
    <property type="evidence" value="ECO:0007669"/>
    <property type="project" value="UniProtKB-UniRule"/>
</dbReference>
<evidence type="ECO:0000256" key="2">
    <source>
        <dbReference type="ARBA" id="ARBA00022679"/>
    </source>
</evidence>
<comment type="function">
    <text evidence="4">Methyltransferase required for the conversion of demethylmenaquinol (DMKH2) to menaquinol (MKH2).</text>
</comment>
<dbReference type="InterPro" id="IPR029063">
    <property type="entry name" value="SAM-dependent_MTases_sf"/>
</dbReference>
<keyword evidence="2 4" id="KW-0808">Transferase</keyword>
<dbReference type="PANTHER" id="PTHR43591:SF24">
    <property type="entry name" value="2-METHOXY-6-POLYPRENYL-1,4-BENZOQUINOL METHYLASE, MITOCHONDRIAL"/>
    <property type="match status" value="1"/>
</dbReference>
<dbReference type="EC" id="2.1.1.163" evidence="4"/>
<dbReference type="InterPro" id="IPR004033">
    <property type="entry name" value="UbiE/COQ5_MeTrFase"/>
</dbReference>
<name>A0A0R1QRM1_9LACO</name>
<feature type="binding site" evidence="4">
    <location>
        <position position="80"/>
    </location>
    <ligand>
        <name>S-adenosyl-L-methionine</name>
        <dbReference type="ChEBI" id="CHEBI:59789"/>
    </ligand>
</feature>
<dbReference type="Pfam" id="PF01209">
    <property type="entry name" value="Ubie_methyltran"/>
    <property type="match status" value="1"/>
</dbReference>
<proteinExistence type="inferred from homology"/>
<dbReference type="Gene3D" id="3.40.50.150">
    <property type="entry name" value="Vaccinia Virus protein VP39"/>
    <property type="match status" value="1"/>
</dbReference>
<dbReference type="PANTHER" id="PTHR43591">
    <property type="entry name" value="METHYLTRANSFERASE"/>
    <property type="match status" value="1"/>
</dbReference>
<comment type="catalytic activity">
    <reaction evidence="4">
        <text>a 2-demethylmenaquinol + S-adenosyl-L-methionine = a menaquinol + S-adenosyl-L-homocysteine + H(+)</text>
        <dbReference type="Rhea" id="RHEA:42640"/>
        <dbReference type="Rhea" id="RHEA-COMP:9539"/>
        <dbReference type="Rhea" id="RHEA-COMP:9563"/>
        <dbReference type="ChEBI" id="CHEBI:15378"/>
        <dbReference type="ChEBI" id="CHEBI:18151"/>
        <dbReference type="ChEBI" id="CHEBI:55437"/>
        <dbReference type="ChEBI" id="CHEBI:57856"/>
        <dbReference type="ChEBI" id="CHEBI:59789"/>
        <dbReference type="EC" id="2.1.1.163"/>
    </reaction>
</comment>
<evidence type="ECO:0000256" key="3">
    <source>
        <dbReference type="ARBA" id="ARBA00022691"/>
    </source>
</evidence>
<organism evidence="5 6">
    <name type="scientific">Companilactobacillus mindensis DSM 14500</name>
    <dbReference type="NCBI Taxonomy" id="1423770"/>
    <lineage>
        <taxon>Bacteria</taxon>
        <taxon>Bacillati</taxon>
        <taxon>Bacillota</taxon>
        <taxon>Bacilli</taxon>
        <taxon>Lactobacillales</taxon>
        <taxon>Lactobacillaceae</taxon>
        <taxon>Companilactobacillus</taxon>
    </lineage>
</organism>
<dbReference type="InterPro" id="IPR023576">
    <property type="entry name" value="UbiE/COQ5_MeTrFase_CS"/>
</dbReference>
<comment type="pathway">
    <text evidence="4">Quinol/quinone metabolism; menaquinone biosynthesis; menaquinol from 1,4-dihydroxy-2-naphthoate: step 2/2.</text>
</comment>
<evidence type="ECO:0000256" key="1">
    <source>
        <dbReference type="ARBA" id="ARBA00022603"/>
    </source>
</evidence>
<feature type="binding site" evidence="4">
    <location>
        <begin position="107"/>
        <end position="108"/>
    </location>
    <ligand>
        <name>S-adenosyl-L-methionine</name>
        <dbReference type="ChEBI" id="CHEBI:59789"/>
    </ligand>
</feature>
<keyword evidence="1 4" id="KW-0489">Methyltransferase</keyword>
<dbReference type="NCBIfam" id="NF001244">
    <property type="entry name" value="PRK00216.1-5"/>
    <property type="match status" value="1"/>
</dbReference>
<keyword evidence="3 4" id="KW-0949">S-adenosyl-L-methionine</keyword>
<comment type="caution">
    <text evidence="4">Lacks conserved residue(s) required for the propagation of feature annotation.</text>
</comment>
<dbReference type="HAMAP" id="MF_01813">
    <property type="entry name" value="MenG_UbiE_methyltr"/>
    <property type="match status" value="1"/>
</dbReference>